<protein>
    <submittedName>
        <fullName evidence="2">Uncharacterized protein</fullName>
    </submittedName>
</protein>
<feature type="region of interest" description="Disordered" evidence="1">
    <location>
        <begin position="240"/>
        <end position="279"/>
    </location>
</feature>
<dbReference type="OMA" id="ELEISAW"/>
<feature type="compositionally biased region" description="Low complexity" evidence="1">
    <location>
        <begin position="247"/>
        <end position="258"/>
    </location>
</feature>
<accession>A0A077ZWC6</accession>
<dbReference type="Proteomes" id="UP000039865">
    <property type="component" value="Unassembled WGS sequence"/>
</dbReference>
<feature type="region of interest" description="Disordered" evidence="1">
    <location>
        <begin position="323"/>
        <end position="361"/>
    </location>
</feature>
<dbReference type="InParanoid" id="A0A077ZWC6"/>
<dbReference type="AlphaFoldDB" id="A0A077ZWC6"/>
<organism evidence="2 3">
    <name type="scientific">Stylonychia lemnae</name>
    <name type="common">Ciliate</name>
    <dbReference type="NCBI Taxonomy" id="5949"/>
    <lineage>
        <taxon>Eukaryota</taxon>
        <taxon>Sar</taxon>
        <taxon>Alveolata</taxon>
        <taxon>Ciliophora</taxon>
        <taxon>Intramacronucleata</taxon>
        <taxon>Spirotrichea</taxon>
        <taxon>Stichotrichia</taxon>
        <taxon>Sporadotrichida</taxon>
        <taxon>Oxytrichidae</taxon>
        <taxon>Stylonychinae</taxon>
        <taxon>Stylonychia</taxon>
    </lineage>
</organism>
<proteinExistence type="predicted"/>
<gene>
    <name evidence="2" type="primary">Contig8830.g9430</name>
    <name evidence="2" type="ORF">STYLEM_3239</name>
</gene>
<dbReference type="EMBL" id="CCKQ01003136">
    <property type="protein sequence ID" value="CDW74245.1"/>
    <property type="molecule type" value="Genomic_DNA"/>
</dbReference>
<feature type="compositionally biased region" description="Basic and acidic residues" evidence="1">
    <location>
        <begin position="323"/>
        <end position="342"/>
    </location>
</feature>
<evidence type="ECO:0000313" key="3">
    <source>
        <dbReference type="Proteomes" id="UP000039865"/>
    </source>
</evidence>
<feature type="compositionally biased region" description="Low complexity" evidence="1">
    <location>
        <begin position="343"/>
        <end position="361"/>
    </location>
</feature>
<sequence length="663" mass="76266">MSDNLISSKQSSRVQIFRAPNQGRVSPINKQTHICFQSVLKSINSQDKSRQISSKNDIEYDDNQLQEKLNLYELLRIEFQKKHILIAQFDIVTTENPELCKIGLLKQMMNISQQLMMNELEISAWQMINKDIELVNLPNDQILQRLMMTALKAKKFVQEESEMKVFTIFLTHNYPKLMQSFNEWEEDTQIYDSGLDIKEEHIRRAVHTTKQTDQNSDANDDKHEIFNKKWIRSTDLKRELKEKIQKQKQQQQQQQSQSMTTNNSKIDRSRSRSPMNDNLTLCPQKQIIFKKEDLQYQNHNSKNNNNNGSTSTHQNLKSVKRELNSGNSNKREECQKSSRQDQQHQQTQKQNQQSQSNQQQQHNLQNAYKIFNNTTEISNNTTNTTNISQNTNNTQINAPQTFNQIYINNSQFLINPFINARKTEDLMTNSGSVNEKTPSSNSKFDVLPMFNPNNKSNESLMTLKQASFTLYDLFQKKNQESQQQQLNNQQSQANMLRQNNLSNMSNGLMGLDQSIRSLFPQSQMSGFGQSVQGFLQKGGQNSQLTPQMSFQHPFGVNMGGAGSAFALPDMILQGSFPTFFMQKSGSIDKSRNGSFIQFSRQNQTNNNNNNAGQNNFGLMNLASQTSLSQMGSNLGQSNNTIQNISSLQFDKNTKDQQQIKKQE</sequence>
<keyword evidence="3" id="KW-1185">Reference proteome</keyword>
<evidence type="ECO:0000256" key="1">
    <source>
        <dbReference type="SAM" id="MobiDB-lite"/>
    </source>
</evidence>
<reference evidence="2 3" key="1">
    <citation type="submission" date="2014-06" db="EMBL/GenBank/DDBJ databases">
        <authorList>
            <person name="Swart Estienne"/>
        </authorList>
    </citation>
    <scope>NUCLEOTIDE SEQUENCE [LARGE SCALE GENOMIC DNA]</scope>
    <source>
        <strain evidence="2 3">130c</strain>
    </source>
</reference>
<evidence type="ECO:0000313" key="2">
    <source>
        <dbReference type="EMBL" id="CDW74245.1"/>
    </source>
</evidence>
<name>A0A077ZWC6_STYLE</name>